<evidence type="ECO:0000256" key="9">
    <source>
        <dbReference type="ARBA" id="ARBA00023303"/>
    </source>
</evidence>
<keyword evidence="8 12" id="KW-0472">Membrane</keyword>
<feature type="transmembrane region" description="Helical" evidence="12">
    <location>
        <begin position="97"/>
        <end position="117"/>
    </location>
</feature>
<dbReference type="InterPro" id="IPR003691">
    <property type="entry name" value="FluC"/>
</dbReference>
<comment type="similarity">
    <text evidence="10 12">Belongs to the fluoride channel Fluc/FEX (TC 1.A.43) family.</text>
</comment>
<comment type="catalytic activity">
    <reaction evidence="11">
        <text>fluoride(in) = fluoride(out)</text>
        <dbReference type="Rhea" id="RHEA:76159"/>
        <dbReference type="ChEBI" id="CHEBI:17051"/>
    </reaction>
    <physiologicalReaction direction="left-to-right" evidence="11">
        <dbReference type="Rhea" id="RHEA:76160"/>
    </physiologicalReaction>
</comment>
<feature type="transmembrane region" description="Helical" evidence="12">
    <location>
        <begin position="69"/>
        <end position="91"/>
    </location>
</feature>
<dbReference type="GO" id="GO:0005886">
    <property type="term" value="C:plasma membrane"/>
    <property type="evidence" value="ECO:0007669"/>
    <property type="project" value="UniProtKB-SubCell"/>
</dbReference>
<reference evidence="13 14" key="1">
    <citation type="submission" date="2019-12" db="EMBL/GenBank/DDBJ databases">
        <title>Draft genome sequencing of Halomonas icarensis D1-1.</title>
        <authorList>
            <person name="Pandiyan K."/>
            <person name="Kushwaha P."/>
            <person name="Gowdham M."/>
            <person name="Chakdar H."/>
            <person name="Singh A."/>
            <person name="Kumar M."/>
            <person name="Saxena A.K."/>
        </authorList>
    </citation>
    <scope>NUCLEOTIDE SEQUENCE [LARGE SCALE GENOMIC DNA]</scope>
    <source>
        <strain evidence="13 14">D1-1</strain>
    </source>
</reference>
<dbReference type="HAMAP" id="MF_00454">
    <property type="entry name" value="FluC"/>
    <property type="match status" value="1"/>
</dbReference>
<dbReference type="PANTHER" id="PTHR28259">
    <property type="entry name" value="FLUORIDE EXPORT PROTEIN 1-RELATED"/>
    <property type="match status" value="1"/>
</dbReference>
<keyword evidence="2 12" id="KW-1003">Cell membrane</keyword>
<dbReference type="AlphaFoldDB" id="A0A7X5AM33"/>
<dbReference type="Pfam" id="PF02537">
    <property type="entry name" value="CRCB"/>
    <property type="match status" value="1"/>
</dbReference>
<comment type="subcellular location">
    <subcellularLocation>
        <location evidence="1 12">Cell membrane</location>
        <topology evidence="1 12">Multi-pass membrane protein</topology>
    </subcellularLocation>
</comment>
<evidence type="ECO:0000256" key="4">
    <source>
        <dbReference type="ARBA" id="ARBA00022692"/>
    </source>
</evidence>
<keyword evidence="7 12" id="KW-0406">Ion transport</keyword>
<dbReference type="GO" id="GO:0046872">
    <property type="term" value="F:metal ion binding"/>
    <property type="evidence" value="ECO:0007669"/>
    <property type="project" value="UniProtKB-KW"/>
</dbReference>
<evidence type="ECO:0000256" key="2">
    <source>
        <dbReference type="ARBA" id="ARBA00022475"/>
    </source>
</evidence>
<gene>
    <name evidence="12" type="primary">fluC</name>
    <name evidence="12" type="synonym">crcB</name>
    <name evidence="13" type="ORF">GRB80_11025</name>
</gene>
<keyword evidence="12" id="KW-0479">Metal-binding</keyword>
<organism evidence="13 14">
    <name type="scientific">Halomonas icarae</name>
    <dbReference type="NCBI Taxonomy" id="2691040"/>
    <lineage>
        <taxon>Bacteria</taxon>
        <taxon>Pseudomonadati</taxon>
        <taxon>Pseudomonadota</taxon>
        <taxon>Gammaproteobacteria</taxon>
        <taxon>Oceanospirillales</taxon>
        <taxon>Halomonadaceae</taxon>
        <taxon>Halomonas</taxon>
    </lineage>
</organism>
<keyword evidence="3" id="KW-0997">Cell inner membrane</keyword>
<comment type="activity regulation">
    <text evidence="12">Na(+) is not transported, but it plays an essential structural role and its presence is essential for fluoride channel function.</text>
</comment>
<comment type="function">
    <text evidence="12">Fluoride-specific ion channel. Important for reducing fluoride concentration in the cell, thus reducing its toxicity.</text>
</comment>
<dbReference type="Proteomes" id="UP000448235">
    <property type="component" value="Unassembled WGS sequence"/>
</dbReference>
<sequence length="130" mass="13519">MSNWRAYAAVGLGSGLGSLARFQIGVWMAAPGFPWATLVVNLAGSGLITLLAAYAAGRPHGRVSRCQPLLIAGFCGGFTTFSLFGLETLAMLSQGHLAMALVYVALSLAGWLSAAWVGHLGGRRLATLLE</sequence>
<feature type="transmembrane region" description="Helical" evidence="12">
    <location>
        <begin position="32"/>
        <end position="57"/>
    </location>
</feature>
<comment type="caution">
    <text evidence="13">The sequence shown here is derived from an EMBL/GenBank/DDBJ whole genome shotgun (WGS) entry which is preliminary data.</text>
</comment>
<evidence type="ECO:0000256" key="3">
    <source>
        <dbReference type="ARBA" id="ARBA00022519"/>
    </source>
</evidence>
<evidence type="ECO:0000256" key="10">
    <source>
        <dbReference type="ARBA" id="ARBA00035120"/>
    </source>
</evidence>
<name>A0A7X5AM33_9GAMM</name>
<evidence type="ECO:0000256" key="5">
    <source>
        <dbReference type="ARBA" id="ARBA00022989"/>
    </source>
</evidence>
<keyword evidence="9 12" id="KW-0407">Ion channel</keyword>
<evidence type="ECO:0000256" key="12">
    <source>
        <dbReference type="HAMAP-Rule" id="MF_00454"/>
    </source>
</evidence>
<evidence type="ECO:0000256" key="7">
    <source>
        <dbReference type="ARBA" id="ARBA00023065"/>
    </source>
</evidence>
<dbReference type="PANTHER" id="PTHR28259:SF1">
    <property type="entry name" value="FLUORIDE EXPORT PROTEIN 1-RELATED"/>
    <property type="match status" value="1"/>
</dbReference>
<keyword evidence="6 12" id="KW-0915">Sodium</keyword>
<accession>A0A7X5AM33</accession>
<dbReference type="GO" id="GO:0140114">
    <property type="term" value="P:cellular detoxification of fluoride"/>
    <property type="evidence" value="ECO:0007669"/>
    <property type="project" value="UniProtKB-UniRule"/>
</dbReference>
<feature type="binding site" evidence="12">
    <location>
        <position position="79"/>
    </location>
    <ligand>
        <name>Na(+)</name>
        <dbReference type="ChEBI" id="CHEBI:29101"/>
        <note>structural</note>
    </ligand>
</feature>
<evidence type="ECO:0000256" key="1">
    <source>
        <dbReference type="ARBA" id="ARBA00004651"/>
    </source>
</evidence>
<keyword evidence="5 12" id="KW-1133">Transmembrane helix</keyword>
<evidence type="ECO:0000313" key="14">
    <source>
        <dbReference type="Proteomes" id="UP000448235"/>
    </source>
</evidence>
<evidence type="ECO:0000256" key="6">
    <source>
        <dbReference type="ARBA" id="ARBA00023053"/>
    </source>
</evidence>
<keyword evidence="12" id="KW-0813">Transport</keyword>
<evidence type="ECO:0000256" key="11">
    <source>
        <dbReference type="ARBA" id="ARBA00035585"/>
    </source>
</evidence>
<dbReference type="RefSeq" id="WP_132042180.1">
    <property type="nucleotide sequence ID" value="NZ_JARWMY010000009.1"/>
</dbReference>
<evidence type="ECO:0000313" key="13">
    <source>
        <dbReference type="EMBL" id="NAW13381.1"/>
    </source>
</evidence>
<keyword evidence="4 12" id="KW-0812">Transmembrane</keyword>
<keyword evidence="14" id="KW-1185">Reference proteome</keyword>
<dbReference type="EMBL" id="WUTS01000001">
    <property type="protein sequence ID" value="NAW13381.1"/>
    <property type="molecule type" value="Genomic_DNA"/>
</dbReference>
<proteinExistence type="inferred from homology"/>
<dbReference type="GO" id="GO:0062054">
    <property type="term" value="F:fluoride channel activity"/>
    <property type="evidence" value="ECO:0007669"/>
    <property type="project" value="UniProtKB-UniRule"/>
</dbReference>
<feature type="binding site" evidence="12">
    <location>
        <position position="76"/>
    </location>
    <ligand>
        <name>Na(+)</name>
        <dbReference type="ChEBI" id="CHEBI:29101"/>
        <note>structural</note>
    </ligand>
</feature>
<evidence type="ECO:0000256" key="8">
    <source>
        <dbReference type="ARBA" id="ARBA00023136"/>
    </source>
</evidence>
<protein>
    <recommendedName>
        <fullName evidence="12">Fluoride-specific ion channel FluC</fullName>
    </recommendedName>
</protein>